<comment type="caution">
    <text evidence="2">The sequence shown here is derived from an EMBL/GenBank/DDBJ whole genome shotgun (WGS) entry which is preliminary data.</text>
</comment>
<feature type="region of interest" description="Disordered" evidence="1">
    <location>
        <begin position="24"/>
        <end position="74"/>
    </location>
</feature>
<feature type="compositionally biased region" description="Polar residues" evidence="1">
    <location>
        <begin position="50"/>
        <end position="63"/>
    </location>
</feature>
<reference evidence="2" key="2">
    <citation type="submission" date="2020-11" db="EMBL/GenBank/DDBJ databases">
        <authorList>
            <person name="McCartney M.A."/>
            <person name="Auch B."/>
            <person name="Kono T."/>
            <person name="Mallez S."/>
            <person name="Becker A."/>
            <person name="Gohl D.M."/>
            <person name="Silverstein K.A.T."/>
            <person name="Koren S."/>
            <person name="Bechman K.B."/>
            <person name="Herman A."/>
            <person name="Abrahante J.E."/>
            <person name="Garbe J."/>
        </authorList>
    </citation>
    <scope>NUCLEOTIDE SEQUENCE</scope>
    <source>
        <strain evidence="2">Duluth1</strain>
        <tissue evidence="2">Whole animal</tissue>
    </source>
</reference>
<sequence>MNSTCKRINDGFIAICITAKLGDSIHEQDEQESRDDISSRDVKSRDTRETTPNGTSLVTGTENKNAKTDVLGVSEQKIDQNHLVRASKA</sequence>
<accession>A0A9D4HCF6</accession>
<organism evidence="2 3">
    <name type="scientific">Dreissena polymorpha</name>
    <name type="common">Zebra mussel</name>
    <name type="synonym">Mytilus polymorpha</name>
    <dbReference type="NCBI Taxonomy" id="45954"/>
    <lineage>
        <taxon>Eukaryota</taxon>
        <taxon>Metazoa</taxon>
        <taxon>Spiralia</taxon>
        <taxon>Lophotrochozoa</taxon>
        <taxon>Mollusca</taxon>
        <taxon>Bivalvia</taxon>
        <taxon>Autobranchia</taxon>
        <taxon>Heteroconchia</taxon>
        <taxon>Euheterodonta</taxon>
        <taxon>Imparidentia</taxon>
        <taxon>Neoheterodontei</taxon>
        <taxon>Myida</taxon>
        <taxon>Dreissenoidea</taxon>
        <taxon>Dreissenidae</taxon>
        <taxon>Dreissena</taxon>
    </lineage>
</organism>
<protein>
    <submittedName>
        <fullName evidence="2">Uncharacterized protein</fullName>
    </submittedName>
</protein>
<name>A0A9D4HCF6_DREPO</name>
<dbReference type="EMBL" id="JAIWYP010000014">
    <property type="protein sequence ID" value="KAH3713143.1"/>
    <property type="molecule type" value="Genomic_DNA"/>
</dbReference>
<gene>
    <name evidence="2" type="ORF">DPMN_072927</name>
</gene>
<evidence type="ECO:0000313" key="2">
    <source>
        <dbReference type="EMBL" id="KAH3713143.1"/>
    </source>
</evidence>
<evidence type="ECO:0000256" key="1">
    <source>
        <dbReference type="SAM" id="MobiDB-lite"/>
    </source>
</evidence>
<feature type="compositionally biased region" description="Basic and acidic residues" evidence="1">
    <location>
        <begin position="34"/>
        <end position="49"/>
    </location>
</feature>
<reference evidence="2" key="1">
    <citation type="journal article" date="2019" name="bioRxiv">
        <title>The Genome of the Zebra Mussel, Dreissena polymorpha: A Resource for Invasive Species Research.</title>
        <authorList>
            <person name="McCartney M.A."/>
            <person name="Auch B."/>
            <person name="Kono T."/>
            <person name="Mallez S."/>
            <person name="Zhang Y."/>
            <person name="Obille A."/>
            <person name="Becker A."/>
            <person name="Abrahante J.E."/>
            <person name="Garbe J."/>
            <person name="Badalamenti J.P."/>
            <person name="Herman A."/>
            <person name="Mangelson H."/>
            <person name="Liachko I."/>
            <person name="Sullivan S."/>
            <person name="Sone E.D."/>
            <person name="Koren S."/>
            <person name="Silverstein K.A.T."/>
            <person name="Beckman K.B."/>
            <person name="Gohl D.M."/>
        </authorList>
    </citation>
    <scope>NUCLEOTIDE SEQUENCE</scope>
    <source>
        <strain evidence="2">Duluth1</strain>
        <tissue evidence="2">Whole animal</tissue>
    </source>
</reference>
<evidence type="ECO:0000313" key="3">
    <source>
        <dbReference type="Proteomes" id="UP000828390"/>
    </source>
</evidence>
<proteinExistence type="predicted"/>
<keyword evidence="3" id="KW-1185">Reference proteome</keyword>
<dbReference type="AlphaFoldDB" id="A0A9D4HCF6"/>
<dbReference type="Proteomes" id="UP000828390">
    <property type="component" value="Unassembled WGS sequence"/>
</dbReference>